<dbReference type="PANTHER" id="PTHR36920">
    <property type="match status" value="1"/>
</dbReference>
<feature type="signal peptide" evidence="2">
    <location>
        <begin position="1"/>
        <end position="20"/>
    </location>
</feature>
<proteinExistence type="inferred from homology"/>
<evidence type="ECO:0000313" key="5">
    <source>
        <dbReference type="EMBL" id="AYO78596.1"/>
    </source>
</evidence>
<dbReference type="OrthoDB" id="9807574at2"/>
<comment type="similarity">
    <text evidence="1">Belongs to the OmpW/AlkL family.</text>
</comment>
<evidence type="ECO:0000313" key="15">
    <source>
        <dbReference type="Proteomes" id="UP000280708"/>
    </source>
</evidence>
<reference evidence="7" key="8">
    <citation type="submission" date="2022-09" db="EMBL/GenBank/DDBJ databases">
        <title>Intensive care unit water sources are persistently colonized with multi-drug resistant bacteria and are the site of extensive horizontal gene transfer of antibiotic resistance genes.</title>
        <authorList>
            <person name="Diorio-Toth L."/>
        </authorList>
    </citation>
    <scope>NUCLEOTIDE SEQUENCE</scope>
    <source>
        <strain evidence="7">GD03659</strain>
    </source>
</reference>
<reference evidence="9 16" key="6">
    <citation type="submission" date="2019-12" db="EMBL/GenBank/DDBJ databases">
        <title>Functional and genomic insights into the Sphingobium yanoikuyae YC-JY1, a bacterium efficiently degrading bisphenol A.</title>
        <authorList>
            <person name="Jia Y."/>
            <person name="Li X."/>
            <person name="Wang J."/>
            <person name="Eltoukhy A."/>
            <person name="Lamraoui I."/>
            <person name="Yan Y."/>
        </authorList>
    </citation>
    <scope>NUCLEOTIDE SEQUENCE [LARGE SCALE GENOMIC DNA]</scope>
    <source>
        <strain evidence="9 16">YC-JY1</strain>
    </source>
</reference>
<evidence type="ECO:0000313" key="13">
    <source>
        <dbReference type="Proteomes" id="UP000077262"/>
    </source>
</evidence>
<dbReference type="EMBL" id="CP047218">
    <property type="protein sequence ID" value="QHD68584.1"/>
    <property type="molecule type" value="Genomic_DNA"/>
</dbReference>
<evidence type="ECO:0000313" key="3">
    <source>
        <dbReference type="EMBL" id="ATI81708.1"/>
    </source>
</evidence>
<evidence type="ECO:0000256" key="1">
    <source>
        <dbReference type="ARBA" id="ARBA00009330"/>
    </source>
</evidence>
<dbReference type="AlphaFoldDB" id="A0A085K5Z2"/>
<evidence type="ECO:0000313" key="11">
    <source>
        <dbReference type="Proteomes" id="UP000028534"/>
    </source>
</evidence>
<dbReference type="Gene3D" id="2.40.160.20">
    <property type="match status" value="1"/>
</dbReference>
<evidence type="ECO:0000313" key="4">
    <source>
        <dbReference type="EMBL" id="ATP18219.1"/>
    </source>
</evidence>
<dbReference type="EMBL" id="JAOCKX010000002">
    <property type="protein sequence ID" value="MDH2130006.1"/>
    <property type="molecule type" value="Genomic_DNA"/>
</dbReference>
<dbReference type="GO" id="GO:0055085">
    <property type="term" value="P:transmembrane transport"/>
    <property type="evidence" value="ECO:0007669"/>
    <property type="project" value="TreeGrafter"/>
</dbReference>
<dbReference type="Proteomes" id="UP000037029">
    <property type="component" value="Chromosome"/>
</dbReference>
<sequence>MHLKKMMIVAAMGAMGTALAAAPAQAKQGDVLVRVRGIMVAPTEKSGSILPGFPGEKVSVNNGIAPEVDVTYMATDHIGFELIAATTKHSASGRSGTTGGIGKLASTWVLPPTLTMQYHPIVEGHVRPYIGAGVNYTLFYNEDASSGLEDAVGKTKVHMSDSFGWAGQVGVDIDLNDKIFLNLDVKYIDIDTKVRLTTAAAGTQNVKVSLDPFVFGVGVGMRF</sequence>
<dbReference type="EMBL" id="CP033230">
    <property type="protein sequence ID" value="AYO78596.1"/>
    <property type="molecule type" value="Genomic_DNA"/>
</dbReference>
<dbReference type="EMBL" id="CP020925">
    <property type="protein sequence ID" value="ATP18219.1"/>
    <property type="molecule type" value="Genomic_DNA"/>
</dbReference>
<protein>
    <submittedName>
        <fullName evidence="3">OmpW family protein</fullName>
    </submittedName>
    <submittedName>
        <fullName evidence="7">Outer membrane beta-barrel protein</fullName>
    </submittedName>
    <submittedName>
        <fullName evidence="6">Outer membrane protein W</fullName>
    </submittedName>
</protein>
<dbReference type="Proteomes" id="UP000219422">
    <property type="component" value="Chromosome"/>
</dbReference>
<accession>A0A085K5Z2</accession>
<reference evidence="3 14" key="4">
    <citation type="submission" date="2017-10" db="EMBL/GenBank/DDBJ databases">
        <title>Sphingobium yanoikuyae S72.</title>
        <authorList>
            <person name="Sanchez E."/>
            <person name="Bustos P."/>
            <person name="Mendoza P."/>
            <person name="Guo X."/>
            <person name="Mendoza A."/>
        </authorList>
    </citation>
    <scope>NUCLEOTIDE SEQUENCE [LARGE SCALE GENOMIC DNA]</scope>
    <source>
        <strain evidence="3 14">S72</strain>
    </source>
</reference>
<dbReference type="STRING" id="13690.AX777_19250"/>
<reference evidence="4 12" key="3">
    <citation type="submission" date="2017-04" db="EMBL/GenBank/DDBJ databases">
        <title>Characterization, genome and methylation analysis of a phthalic acid esters degrading strain Sphingobium yanoikuyae SHJ.</title>
        <authorList>
            <person name="Feng L."/>
        </authorList>
    </citation>
    <scope>NUCLEOTIDE SEQUENCE [LARGE SCALE GENOMIC DNA]</scope>
    <source>
        <strain evidence="4 12">SHJ</strain>
    </source>
</reference>
<dbReference type="GeneID" id="57778748"/>
<evidence type="ECO:0000313" key="17">
    <source>
        <dbReference type="Proteomes" id="UP000515377"/>
    </source>
</evidence>
<reference evidence="10 17" key="7">
    <citation type="submission" date="2020-07" db="EMBL/GenBank/DDBJ databases">
        <title>Whole genome sequence of Sphingobium yanoikuyae A3.</title>
        <authorList>
            <person name="Han S.-S."/>
        </authorList>
    </citation>
    <scope>NUCLEOTIDE SEQUENCE [LARGE SCALE GENOMIC DNA]</scope>
    <source>
        <strain evidence="10 17">A3</strain>
    </source>
</reference>
<evidence type="ECO:0000313" key="14">
    <source>
        <dbReference type="Proteomes" id="UP000219422"/>
    </source>
</evidence>
<dbReference type="EMBL" id="JGVR01000022">
    <property type="protein sequence ID" value="KEZ17440.1"/>
    <property type="molecule type" value="Genomic_DNA"/>
</dbReference>
<evidence type="ECO:0000313" key="9">
    <source>
        <dbReference type="EMBL" id="QHD68584.1"/>
    </source>
</evidence>
<dbReference type="PANTHER" id="PTHR36920:SF1">
    <property type="entry name" value="OUTER MEMBRANE PROTEIN W"/>
    <property type="match status" value="1"/>
</dbReference>
<evidence type="ECO:0000313" key="10">
    <source>
        <dbReference type="EMBL" id="QNG45081.1"/>
    </source>
</evidence>
<dbReference type="EMBL" id="LSTR01000065">
    <property type="protein sequence ID" value="OAH40850.1"/>
    <property type="molecule type" value="Genomic_DNA"/>
</dbReference>
<dbReference type="Proteomes" id="UP000280708">
    <property type="component" value="Chromosome"/>
</dbReference>
<dbReference type="Proteomes" id="UP000077262">
    <property type="component" value="Unassembled WGS sequence"/>
</dbReference>
<keyword evidence="2" id="KW-0732">Signal</keyword>
<evidence type="ECO:0000313" key="6">
    <source>
        <dbReference type="EMBL" id="KEZ17440.1"/>
    </source>
</evidence>
<dbReference type="PATRIC" id="fig|13690.10.peg.3525"/>
<reference evidence="8 13" key="2">
    <citation type="submission" date="2016-02" db="EMBL/GenBank/DDBJ databases">
        <authorList>
            <person name="Wen L."/>
            <person name="He K."/>
            <person name="Yang H."/>
        </authorList>
    </citation>
    <scope>NUCLEOTIDE SEQUENCE [LARGE SCALE GENOMIC DNA]</scope>
    <source>
        <strain evidence="8 13">CD09_2</strain>
    </source>
</reference>
<gene>
    <name evidence="3" type="ORF">A6768_18030</name>
    <name evidence="8" type="ORF">AX777_19250</name>
    <name evidence="4" type="ORF">BV87_07335</name>
    <name evidence="6" type="ORF">CP98_03442</name>
    <name evidence="5" type="ORF">EBF16_17865</name>
    <name evidence="9" type="ORF">GS397_17020</name>
    <name evidence="10" type="ORF">H3V42_25185</name>
    <name evidence="7" type="ORF">N5J77_02635</name>
</gene>
<dbReference type="InterPro" id="IPR005618">
    <property type="entry name" value="OMPW"/>
</dbReference>
<reference evidence="6 11" key="1">
    <citation type="submission" date="2014-03" db="EMBL/GenBank/DDBJ databases">
        <title>Genome sequence of Sphingobium yanoikuyae B1.</title>
        <authorList>
            <person name="Gan H.M."/>
            <person name="Gan H.Y."/>
            <person name="Savka M.A."/>
        </authorList>
    </citation>
    <scope>NUCLEOTIDE SEQUENCE [LARGE SCALE GENOMIC DNA]</scope>
    <source>
        <strain evidence="6 11">B1</strain>
    </source>
</reference>
<evidence type="ECO:0000256" key="2">
    <source>
        <dbReference type="SAM" id="SignalP"/>
    </source>
</evidence>
<dbReference type="KEGG" id="sya:A6768_18030"/>
<dbReference type="GO" id="GO:0019867">
    <property type="term" value="C:outer membrane"/>
    <property type="evidence" value="ECO:0007669"/>
    <property type="project" value="InterPro"/>
</dbReference>
<feature type="chain" id="PRO_5015029038" evidence="2">
    <location>
        <begin position="21"/>
        <end position="223"/>
    </location>
</feature>
<dbReference type="Proteomes" id="UP000464086">
    <property type="component" value="Chromosome"/>
</dbReference>
<dbReference type="Proteomes" id="UP000028534">
    <property type="component" value="Unassembled WGS sequence"/>
</dbReference>
<name>A0A085K5Z2_SPHYA</name>
<organism evidence="8 13">
    <name type="scientific">Sphingobium yanoikuyae</name>
    <name type="common">Sphingomonas yanoikuyae</name>
    <dbReference type="NCBI Taxonomy" id="13690"/>
    <lineage>
        <taxon>Bacteria</taxon>
        <taxon>Pseudomonadati</taxon>
        <taxon>Pseudomonadota</taxon>
        <taxon>Alphaproteobacteria</taxon>
        <taxon>Sphingomonadales</taxon>
        <taxon>Sphingomonadaceae</taxon>
        <taxon>Sphingobium</taxon>
    </lineage>
</organism>
<dbReference type="RefSeq" id="WP_004208552.1">
    <property type="nucleotide sequence ID" value="NZ_CAIGKD010000002.1"/>
</dbReference>
<evidence type="ECO:0000313" key="8">
    <source>
        <dbReference type="EMBL" id="OAH40850.1"/>
    </source>
</evidence>
<evidence type="ECO:0000313" key="7">
    <source>
        <dbReference type="EMBL" id="MDH2130006.1"/>
    </source>
</evidence>
<dbReference type="InterPro" id="IPR011250">
    <property type="entry name" value="OMP/PagP_B-barrel"/>
</dbReference>
<dbReference type="SUPFAM" id="SSF56925">
    <property type="entry name" value="OMPA-like"/>
    <property type="match status" value="1"/>
</dbReference>
<dbReference type="EMBL" id="CP060122">
    <property type="protein sequence ID" value="QNG45081.1"/>
    <property type="molecule type" value="Genomic_DNA"/>
</dbReference>
<reference evidence="5 15" key="5">
    <citation type="submission" date="2018-10" db="EMBL/GenBank/DDBJ databases">
        <title>Characterization and genome analysis of a novel bacterium Sphingobium yanoikuyae SJTF8 capable of degrading PAHs.</title>
        <authorList>
            <person name="Yin C."/>
            <person name="Xiong W."/>
            <person name="Liang R."/>
        </authorList>
    </citation>
    <scope>NUCLEOTIDE SEQUENCE [LARGE SCALE GENOMIC DNA]</scope>
    <source>
        <strain evidence="5 15">SJTF8</strain>
    </source>
</reference>
<evidence type="ECO:0000313" key="16">
    <source>
        <dbReference type="Proteomes" id="UP000464086"/>
    </source>
</evidence>
<dbReference type="Proteomes" id="UP001162318">
    <property type="component" value="Unassembled WGS sequence"/>
</dbReference>
<dbReference type="eggNOG" id="COG3047">
    <property type="taxonomic scope" value="Bacteria"/>
</dbReference>
<dbReference type="EMBL" id="CP023741">
    <property type="protein sequence ID" value="ATI81708.1"/>
    <property type="molecule type" value="Genomic_DNA"/>
</dbReference>
<dbReference type="Proteomes" id="UP000515377">
    <property type="component" value="Chromosome"/>
</dbReference>
<dbReference type="Pfam" id="PF03922">
    <property type="entry name" value="OmpW"/>
    <property type="match status" value="1"/>
</dbReference>
<evidence type="ECO:0000313" key="12">
    <source>
        <dbReference type="Proteomes" id="UP000037029"/>
    </source>
</evidence>